<dbReference type="GO" id="GO:0003700">
    <property type="term" value="F:DNA-binding transcription factor activity"/>
    <property type="evidence" value="ECO:0007669"/>
    <property type="project" value="InterPro"/>
</dbReference>
<sequence length="299" mass="33967">MLNQLDGKYIYTFLKTYEQRNISKASIMLGFSQSTVTNHIQILEELLHVQLFYRTINGVIPTEKGKLFATYAYTLLQLTEQLHDNLHEVQGIIRIKALESFCVTHFSKPIFDFLEDYPTSEIKLTTGFHQSMIDDVINQKIDLGIAPIDPKLSAIRYTPILEEEFVLIASTRVSEEKLLSHEVRMIGFGSNCIYQSIANKVLVDHGKLDYQNIEYASLEMIKQTVLNGIGIALVPKCSVESELQANTLKIVSLGEPIMISHGIIELKSKPHNEITELFKQRIIDHFQVNDSLSTSSIHL</sequence>
<gene>
    <name evidence="6" type="ORF">PQ456_08050</name>
</gene>
<evidence type="ECO:0000256" key="1">
    <source>
        <dbReference type="ARBA" id="ARBA00009437"/>
    </source>
</evidence>
<evidence type="ECO:0000256" key="3">
    <source>
        <dbReference type="ARBA" id="ARBA00023125"/>
    </source>
</evidence>
<dbReference type="PROSITE" id="PS50931">
    <property type="entry name" value="HTH_LYSR"/>
    <property type="match status" value="1"/>
</dbReference>
<dbReference type="Pfam" id="PF03466">
    <property type="entry name" value="LysR_substrate"/>
    <property type="match status" value="1"/>
</dbReference>
<keyword evidence="7" id="KW-1185">Reference proteome</keyword>
<dbReference type="KEGG" id="pka:PQ456_08050"/>
<dbReference type="RefSeq" id="WP_273615653.1">
    <property type="nucleotide sequence ID" value="NZ_CP117416.1"/>
</dbReference>
<dbReference type="InterPro" id="IPR036388">
    <property type="entry name" value="WH-like_DNA-bd_sf"/>
</dbReference>
<organism evidence="6 7">
    <name type="scientific">Paenibacillus kyungheensis</name>
    <dbReference type="NCBI Taxonomy" id="1452732"/>
    <lineage>
        <taxon>Bacteria</taxon>
        <taxon>Bacillati</taxon>
        <taxon>Bacillota</taxon>
        <taxon>Bacilli</taxon>
        <taxon>Bacillales</taxon>
        <taxon>Paenibacillaceae</taxon>
        <taxon>Paenibacillus</taxon>
    </lineage>
</organism>
<evidence type="ECO:0000256" key="2">
    <source>
        <dbReference type="ARBA" id="ARBA00023015"/>
    </source>
</evidence>
<protein>
    <submittedName>
        <fullName evidence="6">LysR family transcriptional regulator</fullName>
    </submittedName>
</protein>
<dbReference type="EMBL" id="CP117416">
    <property type="protein sequence ID" value="WCT57446.1"/>
    <property type="molecule type" value="Genomic_DNA"/>
</dbReference>
<dbReference type="AlphaFoldDB" id="A0AAX3M5J6"/>
<dbReference type="Gene3D" id="1.10.10.10">
    <property type="entry name" value="Winged helix-like DNA-binding domain superfamily/Winged helix DNA-binding domain"/>
    <property type="match status" value="1"/>
</dbReference>
<feature type="domain" description="HTH lysR-type" evidence="5">
    <location>
        <begin position="5"/>
        <end position="62"/>
    </location>
</feature>
<keyword evidence="4" id="KW-0804">Transcription</keyword>
<evidence type="ECO:0000313" key="6">
    <source>
        <dbReference type="EMBL" id="WCT57446.1"/>
    </source>
</evidence>
<evidence type="ECO:0000313" key="7">
    <source>
        <dbReference type="Proteomes" id="UP001220509"/>
    </source>
</evidence>
<dbReference type="Gene3D" id="3.40.190.290">
    <property type="match status" value="1"/>
</dbReference>
<dbReference type="Proteomes" id="UP001220509">
    <property type="component" value="Chromosome"/>
</dbReference>
<accession>A0AAX3M5J6</accession>
<keyword evidence="3" id="KW-0238">DNA-binding</keyword>
<reference evidence="6 7" key="1">
    <citation type="submission" date="2023-02" db="EMBL/GenBank/DDBJ databases">
        <title>Genome sequence of Paenibacillus kyungheensis KACC 18744.</title>
        <authorList>
            <person name="Kim S."/>
            <person name="Heo J."/>
            <person name="Kwon S.-W."/>
        </authorList>
    </citation>
    <scope>NUCLEOTIDE SEQUENCE [LARGE SCALE GENOMIC DNA]</scope>
    <source>
        <strain evidence="6 7">KACC 18744</strain>
    </source>
</reference>
<dbReference type="GO" id="GO:0000976">
    <property type="term" value="F:transcription cis-regulatory region binding"/>
    <property type="evidence" value="ECO:0007669"/>
    <property type="project" value="TreeGrafter"/>
</dbReference>
<dbReference type="PANTHER" id="PTHR30126">
    <property type="entry name" value="HTH-TYPE TRANSCRIPTIONAL REGULATOR"/>
    <property type="match status" value="1"/>
</dbReference>
<dbReference type="CDD" id="cd05466">
    <property type="entry name" value="PBP2_LTTR_substrate"/>
    <property type="match status" value="1"/>
</dbReference>
<dbReference type="InterPro" id="IPR005119">
    <property type="entry name" value="LysR_subst-bd"/>
</dbReference>
<keyword evidence="2" id="KW-0805">Transcription regulation</keyword>
<evidence type="ECO:0000256" key="4">
    <source>
        <dbReference type="ARBA" id="ARBA00023163"/>
    </source>
</evidence>
<dbReference type="SUPFAM" id="SSF46785">
    <property type="entry name" value="Winged helix' DNA-binding domain"/>
    <property type="match status" value="1"/>
</dbReference>
<proteinExistence type="inferred from homology"/>
<dbReference type="PANTHER" id="PTHR30126:SF40">
    <property type="entry name" value="HTH-TYPE TRANSCRIPTIONAL REGULATOR GLTR"/>
    <property type="match status" value="1"/>
</dbReference>
<dbReference type="Pfam" id="PF00126">
    <property type="entry name" value="HTH_1"/>
    <property type="match status" value="1"/>
</dbReference>
<comment type="similarity">
    <text evidence="1">Belongs to the LysR transcriptional regulatory family.</text>
</comment>
<name>A0AAX3M5J6_9BACL</name>
<dbReference type="InterPro" id="IPR000847">
    <property type="entry name" value="LysR_HTH_N"/>
</dbReference>
<dbReference type="InterPro" id="IPR036390">
    <property type="entry name" value="WH_DNA-bd_sf"/>
</dbReference>
<evidence type="ECO:0000259" key="5">
    <source>
        <dbReference type="PROSITE" id="PS50931"/>
    </source>
</evidence>
<dbReference type="SUPFAM" id="SSF53850">
    <property type="entry name" value="Periplasmic binding protein-like II"/>
    <property type="match status" value="1"/>
</dbReference>